<dbReference type="InterPro" id="IPR013520">
    <property type="entry name" value="Ribonucl_H"/>
</dbReference>
<dbReference type="Gene3D" id="3.30.420.10">
    <property type="entry name" value="Ribonuclease H-like superfamily/Ribonuclease H"/>
    <property type="match status" value="1"/>
</dbReference>
<gene>
    <name evidence="4" type="ORF">RAN89_12955</name>
</gene>
<accession>A0ABZ0AWC6</accession>
<proteinExistence type="predicted"/>
<dbReference type="SUPFAM" id="SSF53098">
    <property type="entry name" value="Ribonuclease H-like"/>
    <property type="match status" value="1"/>
</dbReference>
<protein>
    <recommendedName>
        <fullName evidence="1">DNA-directed DNA polymerase</fullName>
        <ecNumber evidence="1">2.7.7.7</ecNumber>
    </recommendedName>
</protein>
<dbReference type="SMART" id="SM00479">
    <property type="entry name" value="EXOIII"/>
    <property type="match status" value="1"/>
</dbReference>
<evidence type="ECO:0000256" key="2">
    <source>
        <dbReference type="ARBA" id="ARBA00049244"/>
    </source>
</evidence>
<dbReference type="SUPFAM" id="SSF82771">
    <property type="entry name" value="GIY-YIG endonuclease"/>
    <property type="match status" value="1"/>
</dbReference>
<dbReference type="InterPro" id="IPR036397">
    <property type="entry name" value="RNaseH_sf"/>
</dbReference>
<keyword evidence="5" id="KW-1185">Reference proteome</keyword>
<dbReference type="EMBL" id="CP132507">
    <property type="protein sequence ID" value="WNO03820.1"/>
    <property type="molecule type" value="Genomic_DNA"/>
</dbReference>
<dbReference type="NCBIfam" id="TIGR00573">
    <property type="entry name" value="dnaq"/>
    <property type="match status" value="1"/>
</dbReference>
<dbReference type="InterPro" id="IPR047296">
    <property type="entry name" value="GIY-YIG_UvrC_Cho"/>
</dbReference>
<organism evidence="4 5">
    <name type="scientific">Rhodoferax mekongensis</name>
    <dbReference type="NCBI Taxonomy" id="3068341"/>
    <lineage>
        <taxon>Bacteria</taxon>
        <taxon>Pseudomonadati</taxon>
        <taxon>Pseudomonadota</taxon>
        <taxon>Betaproteobacteria</taxon>
        <taxon>Burkholderiales</taxon>
        <taxon>Comamonadaceae</taxon>
        <taxon>Rhodoferax</taxon>
    </lineage>
</organism>
<dbReference type="RefSeq" id="WP_313866704.1">
    <property type="nucleotide sequence ID" value="NZ_CP132507.1"/>
</dbReference>
<dbReference type="SMART" id="SM00465">
    <property type="entry name" value="GIYc"/>
    <property type="match status" value="1"/>
</dbReference>
<dbReference type="Gene3D" id="3.40.1440.10">
    <property type="entry name" value="GIY-YIG endonuclease"/>
    <property type="match status" value="1"/>
</dbReference>
<keyword evidence="4" id="KW-0378">Hydrolase</keyword>
<comment type="catalytic activity">
    <reaction evidence="2">
        <text>DNA(n) + a 2'-deoxyribonucleoside 5'-triphosphate = DNA(n+1) + diphosphate</text>
        <dbReference type="Rhea" id="RHEA:22508"/>
        <dbReference type="Rhea" id="RHEA-COMP:17339"/>
        <dbReference type="Rhea" id="RHEA-COMP:17340"/>
        <dbReference type="ChEBI" id="CHEBI:33019"/>
        <dbReference type="ChEBI" id="CHEBI:61560"/>
        <dbReference type="ChEBI" id="CHEBI:173112"/>
        <dbReference type="EC" id="2.7.7.7"/>
    </reaction>
</comment>
<keyword evidence="4" id="KW-0540">Nuclease</keyword>
<dbReference type="CDD" id="cd10434">
    <property type="entry name" value="GIY-YIG_UvrC_Cho"/>
    <property type="match status" value="1"/>
</dbReference>
<reference evidence="4 5" key="1">
    <citation type="submission" date="2023-08" db="EMBL/GenBank/DDBJ databases">
        <title>Rhodoferax potami sp. nov. and Rhodoferax mekongensis sp. nov., isolated from the Mekong River in Thailand.</title>
        <authorList>
            <person name="Kitikhun S."/>
            <person name="Charoenyingcharoen P."/>
            <person name="Siriarchawattana P."/>
            <person name="Likhitrattanapisal S."/>
            <person name="Nilsakha T."/>
            <person name="Chanpet A."/>
            <person name="Rattanawaree P."/>
            <person name="Ingsriswang S."/>
        </authorList>
    </citation>
    <scope>NUCLEOTIDE SEQUENCE [LARGE SCALE GENOMIC DNA]</scope>
    <source>
        <strain evidence="4 5">TBRC 17307</strain>
    </source>
</reference>
<keyword evidence="4" id="KW-0269">Exonuclease</keyword>
<feature type="domain" description="GIY-YIG" evidence="3">
    <location>
        <begin position="203"/>
        <end position="281"/>
    </location>
</feature>
<name>A0ABZ0AWC6_9BURK</name>
<dbReference type="InterPro" id="IPR000305">
    <property type="entry name" value="GIY-YIG_endonuc"/>
</dbReference>
<evidence type="ECO:0000313" key="4">
    <source>
        <dbReference type="EMBL" id="WNO03820.1"/>
    </source>
</evidence>
<sequence length="477" mass="52970">MSTAMLPSYVVLDLETTGGNATQDRITEIAAVRIDNGVETARWSTLVNPGVRIPPFIQSLTGITDAMVEDAPTFAQVSKQLLELLEGAVFVAHNVRFDHGFVANELARLDISLKVKTLCTVRLSRRLYPQHKGHGLDAILQRHGLQTQARHRAMGDVDVVLAWLDVAARELGAEALQREALGLLQGSAALPPQLETPVSDIPDTPGVYLFYGEGSIPLYVGKSVTLRTRVMSHFQASTKVAREMRILQEIRRIEWRETAGELGALLLESRLVKELQPIHNRLLRREKQLTSWKLHDDPAARPLLQLVRLDEVNAADMGQLYGAYRSKRQAMDALRTLCETHQLCPNALGLESGKGACFASQIGRCKGVCAGREVPALHRVRLQMALAEHRLQAWPHPGRMGIREHNPHTGRTDIHVFDQWCHVATVHDDDALQDAISARQPLAFDLDTYRLLLKRLTGTGLRSREVLHLGAPHAHSA</sequence>
<dbReference type="InterPro" id="IPR012337">
    <property type="entry name" value="RNaseH-like_sf"/>
</dbReference>
<dbReference type="EC" id="2.7.7.7" evidence="1"/>
<dbReference type="Pfam" id="PF00929">
    <property type="entry name" value="RNase_T"/>
    <property type="match status" value="1"/>
</dbReference>
<dbReference type="PANTHER" id="PTHR30231:SF37">
    <property type="entry name" value="EXODEOXYRIBONUCLEASE 10"/>
    <property type="match status" value="1"/>
</dbReference>
<evidence type="ECO:0000313" key="5">
    <source>
        <dbReference type="Proteomes" id="UP001302257"/>
    </source>
</evidence>
<evidence type="ECO:0000259" key="3">
    <source>
        <dbReference type="PROSITE" id="PS50164"/>
    </source>
</evidence>
<dbReference type="Proteomes" id="UP001302257">
    <property type="component" value="Chromosome"/>
</dbReference>
<dbReference type="PROSITE" id="PS50164">
    <property type="entry name" value="GIY_YIG"/>
    <property type="match status" value="1"/>
</dbReference>
<evidence type="ECO:0000256" key="1">
    <source>
        <dbReference type="ARBA" id="ARBA00012417"/>
    </source>
</evidence>
<dbReference type="CDD" id="cd06127">
    <property type="entry name" value="DEDDh"/>
    <property type="match status" value="1"/>
</dbReference>
<dbReference type="GO" id="GO:0004527">
    <property type="term" value="F:exonuclease activity"/>
    <property type="evidence" value="ECO:0007669"/>
    <property type="project" value="UniProtKB-KW"/>
</dbReference>
<dbReference type="PANTHER" id="PTHR30231">
    <property type="entry name" value="DNA POLYMERASE III SUBUNIT EPSILON"/>
    <property type="match status" value="1"/>
</dbReference>
<dbReference type="InterPro" id="IPR035901">
    <property type="entry name" value="GIY-YIG_endonuc_sf"/>
</dbReference>
<dbReference type="InterPro" id="IPR006054">
    <property type="entry name" value="DnaQ"/>
</dbReference>